<dbReference type="SUPFAM" id="SSF53335">
    <property type="entry name" value="S-adenosyl-L-methionine-dependent methyltransferases"/>
    <property type="match status" value="1"/>
</dbReference>
<organism evidence="3">
    <name type="scientific">Caldilineaceae bacterium SB0675_bin_29</name>
    <dbReference type="NCBI Taxonomy" id="2605266"/>
    <lineage>
        <taxon>Bacteria</taxon>
        <taxon>Bacillati</taxon>
        <taxon>Chloroflexota</taxon>
        <taxon>Caldilineae</taxon>
        <taxon>Caldilineales</taxon>
        <taxon>Caldilineaceae</taxon>
    </lineage>
</organism>
<dbReference type="CDD" id="cd02440">
    <property type="entry name" value="AdoMet_MTases"/>
    <property type="match status" value="1"/>
</dbReference>
<dbReference type="Pfam" id="PF08242">
    <property type="entry name" value="Methyltransf_12"/>
    <property type="match status" value="1"/>
</dbReference>
<feature type="compositionally biased region" description="Basic residues" evidence="1">
    <location>
        <begin position="58"/>
        <end position="68"/>
    </location>
</feature>
<keyword evidence="3" id="KW-0489">Methyltransferase</keyword>
<evidence type="ECO:0000259" key="2">
    <source>
        <dbReference type="Pfam" id="PF08242"/>
    </source>
</evidence>
<dbReference type="GO" id="GO:0032259">
    <property type="term" value="P:methylation"/>
    <property type="evidence" value="ECO:0007669"/>
    <property type="project" value="UniProtKB-KW"/>
</dbReference>
<sequence length="300" mass="33344">MTRFCATILRGWRQGQGQPALKLPPKSGMECGTPFTPSILGSRRQNAPIRRSENGSRRGWRQPKSQRRSLRLDMIRSADVRTDSEARSWEARLNRERPQRKQVADWICSRINAASASSPRVVELACGAGFLAEILRRQLPGLRYCGLDLSPHLLECARRRLETVPGEQGIGSVMKFHCVNLVNDDWTAYLVKMGWEGNVDAVVSIQALHDLGELPQQKQVLEQARGLLRDGGLLAYGDLLYDAQSPHSSRYTLEEHEEMLRSCGYSISGGSSTEGVVGDSGFEDYAAATFGEFGAFSCRK</sequence>
<accession>A0A6B1G369</accession>
<name>A0A6B1G369_9CHLR</name>
<protein>
    <submittedName>
        <fullName evidence="3">Class I SAM-dependent methyltransferase</fullName>
    </submittedName>
</protein>
<gene>
    <name evidence="3" type="ORF">F4148_07990</name>
</gene>
<feature type="domain" description="Methyltransferase type 12" evidence="2">
    <location>
        <begin position="122"/>
        <end position="234"/>
    </location>
</feature>
<dbReference type="Gene3D" id="3.40.50.150">
    <property type="entry name" value="Vaccinia Virus protein VP39"/>
    <property type="match status" value="1"/>
</dbReference>
<dbReference type="EMBL" id="VYDA01000301">
    <property type="protein sequence ID" value="MYH61695.1"/>
    <property type="molecule type" value="Genomic_DNA"/>
</dbReference>
<dbReference type="GO" id="GO:0008168">
    <property type="term" value="F:methyltransferase activity"/>
    <property type="evidence" value="ECO:0007669"/>
    <property type="project" value="UniProtKB-KW"/>
</dbReference>
<keyword evidence="3" id="KW-0808">Transferase</keyword>
<feature type="region of interest" description="Disordered" evidence="1">
    <location>
        <begin position="35"/>
        <end position="68"/>
    </location>
</feature>
<dbReference type="PANTHER" id="PTHR42912">
    <property type="entry name" value="METHYLTRANSFERASE"/>
    <property type="match status" value="1"/>
</dbReference>
<dbReference type="AlphaFoldDB" id="A0A6B1G369"/>
<comment type="caution">
    <text evidence="3">The sequence shown here is derived from an EMBL/GenBank/DDBJ whole genome shotgun (WGS) entry which is preliminary data.</text>
</comment>
<dbReference type="InterPro" id="IPR029063">
    <property type="entry name" value="SAM-dependent_MTases_sf"/>
</dbReference>
<dbReference type="PANTHER" id="PTHR42912:SF93">
    <property type="entry name" value="N6-ADENOSINE-METHYLTRANSFERASE TMT1A"/>
    <property type="match status" value="1"/>
</dbReference>
<proteinExistence type="predicted"/>
<reference evidence="3" key="1">
    <citation type="submission" date="2019-09" db="EMBL/GenBank/DDBJ databases">
        <title>Characterisation of the sponge microbiome using genome-centric metagenomics.</title>
        <authorList>
            <person name="Engelberts J.P."/>
            <person name="Robbins S.J."/>
            <person name="De Goeij J.M."/>
            <person name="Aranda M."/>
            <person name="Bell S.C."/>
            <person name="Webster N.S."/>
        </authorList>
    </citation>
    <scope>NUCLEOTIDE SEQUENCE</scope>
    <source>
        <strain evidence="3">SB0675_bin_29</strain>
    </source>
</reference>
<dbReference type="InterPro" id="IPR013217">
    <property type="entry name" value="Methyltransf_12"/>
</dbReference>
<evidence type="ECO:0000256" key="1">
    <source>
        <dbReference type="SAM" id="MobiDB-lite"/>
    </source>
</evidence>
<evidence type="ECO:0000313" key="3">
    <source>
        <dbReference type="EMBL" id="MYH61695.1"/>
    </source>
</evidence>
<dbReference type="InterPro" id="IPR050508">
    <property type="entry name" value="Methyltransf_Superfamily"/>
</dbReference>